<dbReference type="AlphaFoldDB" id="A0A4S4M271"/>
<proteinExistence type="predicted"/>
<comment type="caution">
    <text evidence="1">The sequence shown here is derived from an EMBL/GenBank/DDBJ whole genome shotgun (WGS) entry which is preliminary data.</text>
</comment>
<name>A0A4S4M271_9APHY</name>
<evidence type="ECO:0000313" key="2">
    <source>
        <dbReference type="Proteomes" id="UP000308730"/>
    </source>
</evidence>
<gene>
    <name evidence="1" type="ORF">EUX98_g8840</name>
</gene>
<keyword evidence="2" id="KW-1185">Reference proteome</keyword>
<evidence type="ECO:0000313" key="1">
    <source>
        <dbReference type="EMBL" id="THH19102.1"/>
    </source>
</evidence>
<sequence length="167" mass="17691">MEWKGIGKFKHDEQLKHMCLQRDVRDAKQVKDARHTFIPTASHANSTTIPFQLHPLPCADCMQPVDEFGGVPRSIQRQRDCLALGSAPTIILTIPVHAQTVLVVVVVVSAIAAPDVAHDILVVVVAPAVVHAVPDVVPAHAHAVLVVAATTNYAGSAHAVASGFASV</sequence>
<accession>A0A4S4M271</accession>
<organism evidence="1 2">
    <name type="scientific">Antrodiella citrinella</name>
    <dbReference type="NCBI Taxonomy" id="2447956"/>
    <lineage>
        <taxon>Eukaryota</taxon>
        <taxon>Fungi</taxon>
        <taxon>Dikarya</taxon>
        <taxon>Basidiomycota</taxon>
        <taxon>Agaricomycotina</taxon>
        <taxon>Agaricomycetes</taxon>
        <taxon>Polyporales</taxon>
        <taxon>Steccherinaceae</taxon>
        <taxon>Antrodiella</taxon>
    </lineage>
</organism>
<reference evidence="1 2" key="1">
    <citation type="submission" date="2019-02" db="EMBL/GenBank/DDBJ databases">
        <title>Genome sequencing of the rare red list fungi Antrodiella citrinella (Flaviporus citrinellus).</title>
        <authorList>
            <person name="Buettner E."/>
            <person name="Kellner H."/>
        </authorList>
    </citation>
    <scope>NUCLEOTIDE SEQUENCE [LARGE SCALE GENOMIC DNA]</scope>
    <source>
        <strain evidence="1 2">DSM 108506</strain>
    </source>
</reference>
<protein>
    <submittedName>
        <fullName evidence="1">Uncharacterized protein</fullName>
    </submittedName>
</protein>
<dbReference type="Proteomes" id="UP000308730">
    <property type="component" value="Unassembled WGS sequence"/>
</dbReference>
<dbReference type="EMBL" id="SGPM01000557">
    <property type="protein sequence ID" value="THH19102.1"/>
    <property type="molecule type" value="Genomic_DNA"/>
</dbReference>